<dbReference type="Gene3D" id="2.30.40.10">
    <property type="entry name" value="Urease, subunit C, domain 1"/>
    <property type="match status" value="1"/>
</dbReference>
<evidence type="ECO:0000313" key="2">
    <source>
        <dbReference type="EMBL" id="OLN29046.1"/>
    </source>
</evidence>
<dbReference type="PANTHER" id="PTHR43135">
    <property type="entry name" value="ALPHA-D-RIBOSE 1-METHYLPHOSPHONATE 5-TRIPHOSPHATE DIPHOSPHATASE"/>
    <property type="match status" value="1"/>
</dbReference>
<dbReference type="RefSeq" id="WP_075366161.1">
    <property type="nucleotide sequence ID" value="NZ_MLBF01000036.1"/>
</dbReference>
<keyword evidence="3" id="KW-1185">Reference proteome</keyword>
<dbReference type="InterPro" id="IPR006680">
    <property type="entry name" value="Amidohydro-rel"/>
</dbReference>
<dbReference type="InterPro" id="IPR011059">
    <property type="entry name" value="Metal-dep_hydrolase_composite"/>
</dbReference>
<gene>
    <name evidence="2" type="ORF">DSOL_3707</name>
</gene>
<proteinExistence type="predicted"/>
<dbReference type="AlphaFoldDB" id="A0A1Q8QP01"/>
<dbReference type="InterPro" id="IPR032466">
    <property type="entry name" value="Metal_Hydrolase"/>
</dbReference>
<dbReference type="Gene3D" id="3.20.20.140">
    <property type="entry name" value="Metal-dependent hydrolases"/>
    <property type="match status" value="1"/>
</dbReference>
<dbReference type="GO" id="GO:0016810">
    <property type="term" value="F:hydrolase activity, acting on carbon-nitrogen (but not peptide) bonds"/>
    <property type="evidence" value="ECO:0007669"/>
    <property type="project" value="InterPro"/>
</dbReference>
<dbReference type="SUPFAM" id="SSF51556">
    <property type="entry name" value="Metallo-dependent hydrolases"/>
    <property type="match status" value="1"/>
</dbReference>
<dbReference type="OrthoDB" id="9797498at2"/>
<dbReference type="Proteomes" id="UP000186102">
    <property type="component" value="Unassembled WGS sequence"/>
</dbReference>
<comment type="caution">
    <text evidence="2">The sequence shown here is derived from an EMBL/GenBank/DDBJ whole genome shotgun (WGS) entry which is preliminary data.</text>
</comment>
<dbReference type="EMBL" id="MLBF01000036">
    <property type="protein sequence ID" value="OLN29046.1"/>
    <property type="molecule type" value="Genomic_DNA"/>
</dbReference>
<dbReference type="InterPro" id="IPR051781">
    <property type="entry name" value="Metallo-dep_Hydrolase"/>
</dbReference>
<protein>
    <submittedName>
        <fullName evidence="2">Aryldialkylphosphatase related protein</fullName>
    </submittedName>
</protein>
<reference evidence="2 3" key="1">
    <citation type="submission" date="2016-09" db="EMBL/GenBank/DDBJ databases">
        <title>Complete genome of Desulfosporosinus sp. OL.</title>
        <authorList>
            <person name="Mardanov A."/>
            <person name="Beletsky A."/>
            <person name="Panova A."/>
            <person name="Karnachuk O."/>
            <person name="Ravin N."/>
        </authorList>
    </citation>
    <scope>NUCLEOTIDE SEQUENCE [LARGE SCALE GENOMIC DNA]</scope>
    <source>
        <strain evidence="2 3">OL</strain>
    </source>
</reference>
<feature type="domain" description="Amidohydrolase-related" evidence="1">
    <location>
        <begin position="73"/>
        <end position="379"/>
    </location>
</feature>
<dbReference type="PANTHER" id="PTHR43135:SF3">
    <property type="entry name" value="ALPHA-D-RIBOSE 1-METHYLPHOSPHONATE 5-TRIPHOSPHATE DIPHOSPHATASE"/>
    <property type="match status" value="1"/>
</dbReference>
<evidence type="ECO:0000313" key="3">
    <source>
        <dbReference type="Proteomes" id="UP000186102"/>
    </source>
</evidence>
<dbReference type="STRING" id="1888891.DSOL_3707"/>
<organism evidence="2 3">
    <name type="scientific">Desulfosporosinus metallidurans</name>
    <dbReference type="NCBI Taxonomy" id="1888891"/>
    <lineage>
        <taxon>Bacteria</taxon>
        <taxon>Bacillati</taxon>
        <taxon>Bacillota</taxon>
        <taxon>Clostridia</taxon>
        <taxon>Eubacteriales</taxon>
        <taxon>Desulfitobacteriaceae</taxon>
        <taxon>Desulfosporosinus</taxon>
    </lineage>
</organism>
<accession>A0A1Q8QP01</accession>
<name>A0A1Q8QP01_9FIRM</name>
<dbReference type="Pfam" id="PF01979">
    <property type="entry name" value="Amidohydro_1"/>
    <property type="match status" value="1"/>
</dbReference>
<sequence>MGEPTFISCSAKRKLIQIPDQGAAVIAGYWSPELGLCTQSVLLKWKDGRISSLQPLRNLESCSEKKLPWDSYIILPGWLDVHVHLALDSLDFYQCLENWAHPSLIEENMKGYLQHYLEMGIVGIRDGGDLPGFSWLAKNRVNEGVWTGPKVISVHEAVNRAGMYGRFLGRGFKDILEWQEKERDFFDQGIDQLKVVVTGLIKFDDYQVVGPTQWTVEELRELVEAAHRRGILVMAHASGEEGISVAIAAGVDSIEHGYYMTTQHIELMREEKIAWVPTVAPIGNILKYPSDRYSSHEIDTLKRILETQLAKINEAYRLNVRLGVGTDAGAYRVPHAKGFYDELDWMAQTGIPKLEVYRLATQENARICGVPELGRLNIGTPMNQLQLVNDL</sequence>
<evidence type="ECO:0000259" key="1">
    <source>
        <dbReference type="Pfam" id="PF01979"/>
    </source>
</evidence>